<comment type="caution">
    <text evidence="2">The sequence shown here is derived from an EMBL/GenBank/DDBJ whole genome shotgun (WGS) entry which is preliminary data.</text>
</comment>
<keyword evidence="1" id="KW-0732">Signal</keyword>
<accession>A0A427A622</accession>
<evidence type="ECO:0000313" key="2">
    <source>
        <dbReference type="EMBL" id="RRT71690.1"/>
    </source>
</evidence>
<gene>
    <name evidence="2" type="ORF">B296_00002332</name>
</gene>
<feature type="signal peptide" evidence="1">
    <location>
        <begin position="1"/>
        <end position="33"/>
    </location>
</feature>
<protein>
    <submittedName>
        <fullName evidence="2">Uncharacterized protein</fullName>
    </submittedName>
</protein>
<name>A0A427A622_ENSVE</name>
<dbReference type="EMBL" id="AMZH03003634">
    <property type="protein sequence ID" value="RRT71690.1"/>
    <property type="molecule type" value="Genomic_DNA"/>
</dbReference>
<dbReference type="AlphaFoldDB" id="A0A427A622"/>
<evidence type="ECO:0000256" key="1">
    <source>
        <dbReference type="SAM" id="SignalP"/>
    </source>
</evidence>
<proteinExistence type="predicted"/>
<evidence type="ECO:0000313" key="3">
    <source>
        <dbReference type="Proteomes" id="UP000287651"/>
    </source>
</evidence>
<dbReference type="Proteomes" id="UP000287651">
    <property type="component" value="Unassembled WGS sequence"/>
</dbReference>
<sequence length="135" mass="14837">MGRRPGRRPSSARGRHGGGIGLLLFVGTGLMVAEEEEERDLEKKNPWIEDGSEADKRPIWRAYLRHYDAIYIAVTAFHPPSGTSVVCVSERAATQQWASLMYALQDTGREVAVDCSNHAVNCGHLSSTRTISSPL</sequence>
<reference evidence="2 3" key="1">
    <citation type="journal article" date="2014" name="Agronomy (Basel)">
        <title>A Draft Genome Sequence for Ensete ventricosum, the Drought-Tolerant Tree Against Hunger.</title>
        <authorList>
            <person name="Harrison J."/>
            <person name="Moore K.A."/>
            <person name="Paszkiewicz K."/>
            <person name="Jones T."/>
            <person name="Grant M."/>
            <person name="Ambacheew D."/>
            <person name="Muzemil S."/>
            <person name="Studholme D.J."/>
        </authorList>
    </citation>
    <scope>NUCLEOTIDE SEQUENCE [LARGE SCALE GENOMIC DNA]</scope>
</reference>
<organism evidence="2 3">
    <name type="scientific">Ensete ventricosum</name>
    <name type="common">Abyssinian banana</name>
    <name type="synonym">Musa ensete</name>
    <dbReference type="NCBI Taxonomy" id="4639"/>
    <lineage>
        <taxon>Eukaryota</taxon>
        <taxon>Viridiplantae</taxon>
        <taxon>Streptophyta</taxon>
        <taxon>Embryophyta</taxon>
        <taxon>Tracheophyta</taxon>
        <taxon>Spermatophyta</taxon>
        <taxon>Magnoliopsida</taxon>
        <taxon>Liliopsida</taxon>
        <taxon>Zingiberales</taxon>
        <taxon>Musaceae</taxon>
        <taxon>Ensete</taxon>
    </lineage>
</organism>
<feature type="chain" id="PRO_5019275328" evidence="1">
    <location>
        <begin position="34"/>
        <end position="135"/>
    </location>
</feature>